<accession>A0A0D9VJJ3</accession>
<comment type="similarity">
    <text evidence="3">Belongs to the GRAS family.</text>
</comment>
<feature type="region of interest" description="SAW" evidence="3">
    <location>
        <begin position="485"/>
        <end position="559"/>
    </location>
</feature>
<dbReference type="HOGENOM" id="CLU_011924_6_1_1"/>
<comment type="caution">
    <text evidence="3">Lacks conserved residue(s) required for the propagation of feature annotation.</text>
</comment>
<reference evidence="6" key="2">
    <citation type="submission" date="2013-12" db="EMBL/GenBank/DDBJ databases">
        <authorList>
            <person name="Yu Y."/>
            <person name="Lee S."/>
            <person name="de Baynast K."/>
            <person name="Wissotski M."/>
            <person name="Liu L."/>
            <person name="Talag J."/>
            <person name="Goicoechea J."/>
            <person name="Angelova A."/>
            <person name="Jetty R."/>
            <person name="Kudrna D."/>
            <person name="Golser W."/>
            <person name="Rivera L."/>
            <person name="Zhang J."/>
            <person name="Wing R."/>
        </authorList>
    </citation>
    <scope>NUCLEOTIDE SEQUENCE</scope>
</reference>
<sequence length="559" mass="58385">MDPAGAPWRDPRRAYGGYAVGSTTAKQATARQQSQQPRSDARGGAAAVTGGVLKRSLGEMEMWQQQKAMYLRSVRQRAGALQPMGIGGLLGGVTSPSPSRAYGISALSPGFGGISPQLSSLTTASRTVVPGFQHLQRQMMAAPAVQSQVVARGPVSRPATASELVLLQELEKQLLDDDYDATDKEGSTCGSGVTTSDWGDTIQKLNSITAASSPSPPLPTTAVNKTAALLSLSPTNSSSSTASSSASSSPPIPTASSRQLLSEAAAAIADGNHKSAASHLSTLKLAANPRGDAEQRLVAIMVAAMSSRVGAAPTQNLTDIYTGEHRAACQLLQDVSPCFGLALHGANLAIIDAVAGHRAIHLVDFDVSAAQHVALIKALADRRLPATSLKLGCEPGEALAVNLAFTLSRVPDESVSPANPRDELLRRVRALGPRVVTLVEQEFISNSEHEHGAVLDLLDATLGRDSAERARAEAALAGKVANAVGREGPDRVERCEVFGKWRPRFGMAGFRAVAIGENVAGRVRARLGPLLPAFDVKVDNGRLGVGWMGRVVTVASAWH</sequence>
<organism evidence="5 6">
    <name type="scientific">Leersia perrieri</name>
    <dbReference type="NCBI Taxonomy" id="77586"/>
    <lineage>
        <taxon>Eukaryota</taxon>
        <taxon>Viridiplantae</taxon>
        <taxon>Streptophyta</taxon>
        <taxon>Embryophyta</taxon>
        <taxon>Tracheophyta</taxon>
        <taxon>Spermatophyta</taxon>
        <taxon>Magnoliopsida</taxon>
        <taxon>Liliopsida</taxon>
        <taxon>Poales</taxon>
        <taxon>Poaceae</taxon>
        <taxon>BOP clade</taxon>
        <taxon>Oryzoideae</taxon>
        <taxon>Oryzeae</taxon>
        <taxon>Oryzinae</taxon>
        <taxon>Leersia</taxon>
    </lineage>
</organism>
<feature type="compositionally biased region" description="Polar residues" evidence="4">
    <location>
        <begin position="21"/>
        <end position="38"/>
    </location>
</feature>
<keyword evidence="1" id="KW-0805">Transcription regulation</keyword>
<dbReference type="eggNOG" id="ENOG502QRJ6">
    <property type="taxonomic scope" value="Eukaryota"/>
</dbReference>
<dbReference type="EnsemblPlants" id="LPERR02G22810.1">
    <property type="protein sequence ID" value="LPERR02G22810.1"/>
    <property type="gene ID" value="LPERR02G22810"/>
</dbReference>
<evidence type="ECO:0000256" key="3">
    <source>
        <dbReference type="PROSITE-ProRule" id="PRU01191"/>
    </source>
</evidence>
<feature type="region of interest" description="Disordered" evidence="4">
    <location>
        <begin position="1"/>
        <end position="47"/>
    </location>
</feature>
<dbReference type="Gramene" id="LPERR02G22810.1">
    <property type="protein sequence ID" value="LPERR02G22810.1"/>
    <property type="gene ID" value="LPERR02G22810"/>
</dbReference>
<proteinExistence type="inferred from homology"/>
<evidence type="ECO:0000256" key="4">
    <source>
        <dbReference type="SAM" id="MobiDB-lite"/>
    </source>
</evidence>
<reference evidence="5 6" key="1">
    <citation type="submission" date="2012-08" db="EMBL/GenBank/DDBJ databases">
        <title>Oryza genome evolution.</title>
        <authorList>
            <person name="Wing R.A."/>
        </authorList>
    </citation>
    <scope>NUCLEOTIDE SEQUENCE</scope>
</reference>
<protein>
    <submittedName>
        <fullName evidence="5">Uncharacterized protein</fullName>
    </submittedName>
</protein>
<reference evidence="5" key="3">
    <citation type="submission" date="2015-04" db="UniProtKB">
        <authorList>
            <consortium name="EnsemblPlants"/>
        </authorList>
    </citation>
    <scope>IDENTIFICATION</scope>
</reference>
<dbReference type="Pfam" id="PF03514">
    <property type="entry name" value="GRAS"/>
    <property type="match status" value="1"/>
</dbReference>
<evidence type="ECO:0000313" key="5">
    <source>
        <dbReference type="EnsemblPlants" id="LPERR02G22810.1"/>
    </source>
</evidence>
<dbReference type="InterPro" id="IPR005202">
    <property type="entry name" value="TF_GRAS"/>
</dbReference>
<evidence type="ECO:0000313" key="6">
    <source>
        <dbReference type="Proteomes" id="UP000032180"/>
    </source>
</evidence>
<feature type="region of interest" description="Disordered" evidence="4">
    <location>
        <begin position="233"/>
        <end position="257"/>
    </location>
</feature>
<evidence type="ECO:0000256" key="2">
    <source>
        <dbReference type="ARBA" id="ARBA00023163"/>
    </source>
</evidence>
<dbReference type="STRING" id="77586.A0A0D9VJJ3"/>
<dbReference type="PANTHER" id="PTHR31636">
    <property type="entry name" value="OSJNBA0084A10.13 PROTEIN-RELATED"/>
    <property type="match status" value="1"/>
</dbReference>
<keyword evidence="6" id="KW-1185">Reference proteome</keyword>
<evidence type="ECO:0000256" key="1">
    <source>
        <dbReference type="ARBA" id="ARBA00023015"/>
    </source>
</evidence>
<dbReference type="PROSITE" id="PS50985">
    <property type="entry name" value="GRAS"/>
    <property type="match status" value="1"/>
</dbReference>
<keyword evidence="2" id="KW-0804">Transcription</keyword>
<dbReference type="AlphaFoldDB" id="A0A0D9VJJ3"/>
<name>A0A0D9VJJ3_9ORYZ</name>
<dbReference type="Proteomes" id="UP000032180">
    <property type="component" value="Chromosome 2"/>
</dbReference>